<dbReference type="EMBL" id="JACDUT010000004">
    <property type="protein sequence ID" value="MBA2874667.1"/>
    <property type="molecule type" value="Genomic_DNA"/>
</dbReference>
<dbReference type="RefSeq" id="WP_228485591.1">
    <property type="nucleotide sequence ID" value="NZ_CP064060.1"/>
</dbReference>
<sequence length="73" mass="8336">MKLDGEVGDLHRISVFAMKMKEELTETIENVCIANHPRSIKVFDRKWLEEAILQAIDVLVALTQYVAGICIDY</sequence>
<gene>
    <name evidence="1" type="ORF">HNR31_001438</name>
</gene>
<evidence type="ECO:0000313" key="1">
    <source>
        <dbReference type="EMBL" id="MBA2874667.1"/>
    </source>
</evidence>
<reference evidence="1 2" key="1">
    <citation type="submission" date="2020-07" db="EMBL/GenBank/DDBJ databases">
        <title>Genomic Encyclopedia of Type Strains, Phase IV (KMG-IV): sequencing the most valuable type-strain genomes for metagenomic binning, comparative biology and taxonomic classification.</title>
        <authorList>
            <person name="Goeker M."/>
        </authorList>
    </citation>
    <scope>NUCLEOTIDE SEQUENCE [LARGE SCALE GENOMIC DNA]</scope>
    <source>
        <strain evidence="1 2">DSM 15730</strain>
    </source>
</reference>
<accession>A0A7V9Z5Y4</accession>
<protein>
    <submittedName>
        <fullName evidence="1">Uncharacterized protein</fullName>
    </submittedName>
</protein>
<dbReference type="Proteomes" id="UP000523087">
    <property type="component" value="Unassembled WGS sequence"/>
</dbReference>
<dbReference type="AlphaFoldDB" id="A0A7V9Z5Y4"/>
<evidence type="ECO:0000313" key="2">
    <source>
        <dbReference type="Proteomes" id="UP000523087"/>
    </source>
</evidence>
<organism evidence="1 2">
    <name type="scientific">Thermaerobacillus caldiproteolyticus</name>
    <dbReference type="NCBI Taxonomy" id="247480"/>
    <lineage>
        <taxon>Bacteria</taxon>
        <taxon>Bacillati</taxon>
        <taxon>Bacillota</taxon>
        <taxon>Bacilli</taxon>
        <taxon>Bacillales</taxon>
        <taxon>Anoxybacillaceae</taxon>
        <taxon>Thermaerobacillus</taxon>
    </lineage>
</organism>
<name>A0A7V9Z5Y4_9BACL</name>
<comment type="caution">
    <text evidence="1">The sequence shown here is derived from an EMBL/GenBank/DDBJ whole genome shotgun (WGS) entry which is preliminary data.</text>
</comment>
<proteinExistence type="predicted"/>
<keyword evidence="2" id="KW-1185">Reference proteome</keyword>